<gene>
    <name evidence="3" type="ORF">AJ85_16220</name>
    <name evidence="2" type="ORF">BALCAV_0220005</name>
</gene>
<feature type="compositionally biased region" description="Low complexity" evidence="1">
    <location>
        <begin position="1"/>
        <end position="16"/>
    </location>
</feature>
<dbReference type="Proteomes" id="UP000002754">
    <property type="component" value="Unassembled WGS sequence"/>
</dbReference>
<dbReference type="Proteomes" id="UP000297014">
    <property type="component" value="Unassembled WGS sequence"/>
</dbReference>
<comment type="caution">
    <text evidence="2">The sequence shown here is derived from an EMBL/GenBank/DDBJ whole genome shotgun (WGS) entry which is preliminary data.</text>
</comment>
<reference evidence="3 5" key="2">
    <citation type="submission" date="2014-01" db="EMBL/GenBank/DDBJ databases">
        <title>Draft genome sequencing of Bacillus alcalophilus CGMCC 1.3604.</title>
        <authorList>
            <person name="Yang J."/>
            <person name="Diao L."/>
            <person name="Yang S."/>
        </authorList>
    </citation>
    <scope>NUCLEOTIDE SEQUENCE [LARGE SCALE GENOMIC DNA]</scope>
    <source>
        <strain evidence="3 5">CGMCC 1.3604</strain>
    </source>
</reference>
<proteinExistence type="predicted"/>
<evidence type="ECO:0008006" key="6">
    <source>
        <dbReference type="Google" id="ProtNLM"/>
    </source>
</evidence>
<accession>A0A094XAM6</accession>
<evidence type="ECO:0000256" key="1">
    <source>
        <dbReference type="SAM" id="MobiDB-lite"/>
    </source>
</evidence>
<dbReference type="RefSeq" id="WP_003322188.1">
    <property type="nucleotide sequence ID" value="NZ_ALPT02000100.1"/>
</dbReference>
<protein>
    <recommendedName>
        <fullName evidence="6">Spore coat protein</fullName>
    </recommendedName>
</protein>
<organism evidence="2 4">
    <name type="scientific">Alkalihalobacillus alcalophilus ATCC 27647 = CGMCC 1.3604</name>
    <dbReference type="NCBI Taxonomy" id="1218173"/>
    <lineage>
        <taxon>Bacteria</taxon>
        <taxon>Bacillati</taxon>
        <taxon>Bacillota</taxon>
        <taxon>Bacilli</taxon>
        <taxon>Bacillales</taxon>
        <taxon>Bacillaceae</taxon>
        <taxon>Alkalihalobacillus</taxon>
    </lineage>
</organism>
<dbReference type="EMBL" id="JALP01000212">
    <property type="protein sequence ID" value="THG89603.1"/>
    <property type="molecule type" value="Genomic_DNA"/>
</dbReference>
<dbReference type="AlphaFoldDB" id="A0A094XAM6"/>
<evidence type="ECO:0000313" key="2">
    <source>
        <dbReference type="EMBL" id="KGA95820.1"/>
    </source>
</evidence>
<evidence type="ECO:0000313" key="4">
    <source>
        <dbReference type="Proteomes" id="UP000002754"/>
    </source>
</evidence>
<dbReference type="OrthoDB" id="1799385at2"/>
<dbReference type="eggNOG" id="ENOG5032Y7E">
    <property type="taxonomic scope" value="Bacteria"/>
</dbReference>
<dbReference type="STRING" id="1218173.BALCAV_0220005"/>
<feature type="region of interest" description="Disordered" evidence="1">
    <location>
        <begin position="1"/>
        <end position="21"/>
    </location>
</feature>
<evidence type="ECO:0000313" key="5">
    <source>
        <dbReference type="Proteomes" id="UP000297014"/>
    </source>
</evidence>
<evidence type="ECO:0000313" key="3">
    <source>
        <dbReference type="EMBL" id="THG89603.1"/>
    </source>
</evidence>
<name>A0A094XAM6_ALKAL</name>
<reference evidence="2 4" key="1">
    <citation type="journal article" date="2014" name="Genome Announc.">
        <title>Draft Genome Sequence of Bacillus alcalophilus AV1934, a Classic Alkaliphile Isolated from Human Feces in 1934.</title>
        <authorList>
            <person name="Attie O."/>
            <person name="Jayaprakash A."/>
            <person name="Shah H."/>
            <person name="Paulsen I.T."/>
            <person name="Morino M."/>
            <person name="Takahashi Y."/>
            <person name="Narumi I."/>
            <person name="Sachidanandam R."/>
            <person name="Satoh K."/>
            <person name="Ito M."/>
            <person name="Krulwich T.A."/>
        </authorList>
    </citation>
    <scope>NUCLEOTIDE SEQUENCE [LARGE SCALE GENOMIC DNA]</scope>
    <source>
        <strain evidence="2 4">AV1934</strain>
    </source>
</reference>
<dbReference type="EMBL" id="ALPT02000100">
    <property type="protein sequence ID" value="KGA95820.1"/>
    <property type="molecule type" value="Genomic_DNA"/>
</dbReference>
<keyword evidence="4" id="KW-1185">Reference proteome</keyword>
<sequence length="94" mass="10889">MQQQQNQGQAQQQPQYQEPPAILSTKDSLYLSDMLSWNLVAMKKAHFYAGQCPDPEIKQALENAGQMHKRHYEKILTHLQPQQQQQQAMGNQLQ</sequence>